<protein>
    <submittedName>
        <fullName evidence="1">10179_t:CDS:1</fullName>
    </submittedName>
</protein>
<feature type="non-terminal residue" evidence="1">
    <location>
        <position position="1"/>
    </location>
</feature>
<evidence type="ECO:0000313" key="2">
    <source>
        <dbReference type="Proteomes" id="UP000789525"/>
    </source>
</evidence>
<dbReference type="Proteomes" id="UP000789525">
    <property type="component" value="Unassembled WGS sequence"/>
</dbReference>
<evidence type="ECO:0000313" key="1">
    <source>
        <dbReference type="EMBL" id="CAG8764104.1"/>
    </source>
</evidence>
<sequence>QSLYSHQFYKFVDPGLVKVNVYTEDLKAVDIKIQVADILGQPIMTKIESVLIKDIKFSQELQASLSSAAQQKRIGESKVIAAQAE</sequence>
<feature type="non-terminal residue" evidence="1">
    <location>
        <position position="85"/>
    </location>
</feature>
<keyword evidence="2" id="KW-1185">Reference proteome</keyword>
<gene>
    <name evidence="1" type="ORF">ACOLOM_LOCUS13356</name>
</gene>
<accession>A0ACA9QSV9</accession>
<proteinExistence type="predicted"/>
<reference evidence="1" key="1">
    <citation type="submission" date="2021-06" db="EMBL/GenBank/DDBJ databases">
        <authorList>
            <person name="Kallberg Y."/>
            <person name="Tangrot J."/>
            <person name="Rosling A."/>
        </authorList>
    </citation>
    <scope>NUCLEOTIDE SEQUENCE</scope>
    <source>
        <strain evidence="1">CL356</strain>
    </source>
</reference>
<dbReference type="EMBL" id="CAJVPT010060681">
    <property type="protein sequence ID" value="CAG8764104.1"/>
    <property type="molecule type" value="Genomic_DNA"/>
</dbReference>
<comment type="caution">
    <text evidence="1">The sequence shown here is derived from an EMBL/GenBank/DDBJ whole genome shotgun (WGS) entry which is preliminary data.</text>
</comment>
<organism evidence="1 2">
    <name type="scientific">Acaulospora colombiana</name>
    <dbReference type="NCBI Taxonomy" id="27376"/>
    <lineage>
        <taxon>Eukaryota</taxon>
        <taxon>Fungi</taxon>
        <taxon>Fungi incertae sedis</taxon>
        <taxon>Mucoromycota</taxon>
        <taxon>Glomeromycotina</taxon>
        <taxon>Glomeromycetes</taxon>
        <taxon>Diversisporales</taxon>
        <taxon>Acaulosporaceae</taxon>
        <taxon>Acaulospora</taxon>
    </lineage>
</organism>
<name>A0ACA9QSV9_9GLOM</name>